<organism evidence="1 2">
    <name type="scientific">Pandoravirus kuranda</name>
    <dbReference type="NCBI Taxonomy" id="3019033"/>
    <lineage>
        <taxon>Viruses</taxon>
        <taxon>Pandoravirus</taxon>
    </lineage>
</organism>
<name>A0AA95EG39_9VIRU</name>
<evidence type="ECO:0000313" key="2">
    <source>
        <dbReference type="Proteomes" id="UP001185135"/>
    </source>
</evidence>
<reference evidence="1" key="1">
    <citation type="submission" date="2022-06" db="EMBL/GenBank/DDBJ databases">
        <authorList>
            <person name="Legendre M."/>
            <person name="Claverie J.-M."/>
            <person name="Alempic J.-M."/>
            <person name="Abergel C."/>
        </authorList>
    </citation>
    <scope>NUCLEOTIDE SEQUENCE</scope>
    <source>
        <strain evidence="1">Kuranda</strain>
    </source>
</reference>
<protein>
    <submittedName>
        <fullName evidence="1">Uncharacterized protein</fullName>
    </submittedName>
</protein>
<sequence>MEESRWMRGAKRAIEPVRPDVAAAIGLCALNNGNGVDALSDRQRQRLDDIAVRLGVAPSPRGTCAALAAALGKEWASASESADLFAAEEARAMGPPPVGPPQALLSGVAWSDLPPEMQLPIVRDLVERDPRAAVALYAAGPAGAQPFIGETHAAFAVDDQGALNRIDVPLIEYARLAAAFGETDPLALFLASATCSLKALASWYASSDVRPDSRPAPGVQSIVRAPTDASIAHVSALAEGITNEVLEGMPLQQLAWAIDRLVAGPTMRDARSILTGPLPGDAASIARQWYEFVTTPSTRAGRAYAPMDVIGVRSDVSRVRPSIVPQTLAATARERGIPLGVFPEPFDANAFGEMRLVGAVSRERVRSWLSPYLTDQPRELEAFDAWIAGPRAMRGAASAGLINTLRDRTRQDPWLLVDVVDAIGEIIQDHVPTSGGCAAYLPSTLVPDFAWLFTPSRAWLVRYKSKFWLFFQPRSTAIEQALAMAANRGSRL</sequence>
<proteinExistence type="predicted"/>
<accession>A0AA95EG39</accession>
<dbReference type="EMBL" id="ON887157">
    <property type="protein sequence ID" value="WBR14208.1"/>
    <property type="molecule type" value="Genomic_DNA"/>
</dbReference>
<dbReference type="Proteomes" id="UP001185135">
    <property type="component" value="Segment"/>
</dbReference>
<gene>
    <name evidence="1" type="ORF">pkur_cds_33</name>
</gene>
<evidence type="ECO:0000313" key="1">
    <source>
        <dbReference type="EMBL" id="WBR14208.1"/>
    </source>
</evidence>